<dbReference type="SMART" id="SM00796">
    <property type="entry name" value="AHS1"/>
    <property type="match status" value="1"/>
</dbReference>
<dbReference type="Gene3D" id="3.30.1360.40">
    <property type="match status" value="1"/>
</dbReference>
<name>A0A363UL20_9GAMM</name>
<organism evidence="5 6">
    <name type="scientific">Abyssibacter profundi</name>
    <dbReference type="NCBI Taxonomy" id="2182787"/>
    <lineage>
        <taxon>Bacteria</taxon>
        <taxon>Pseudomonadati</taxon>
        <taxon>Pseudomonadota</taxon>
        <taxon>Gammaproteobacteria</taxon>
        <taxon>Chromatiales</taxon>
        <taxon>Oceanococcaceae</taxon>
        <taxon>Abyssibacter</taxon>
    </lineage>
</organism>
<dbReference type="InterPro" id="IPR003833">
    <property type="entry name" value="CT_C_D"/>
</dbReference>
<keyword evidence="6" id="KW-1185">Reference proteome</keyword>
<gene>
    <name evidence="5" type="ORF">DEH80_09825</name>
</gene>
<protein>
    <submittedName>
        <fullName evidence="5">Allophanate hydrolase</fullName>
    </submittedName>
</protein>
<evidence type="ECO:0000256" key="2">
    <source>
        <dbReference type="ARBA" id="ARBA00022801"/>
    </source>
</evidence>
<keyword evidence="1" id="KW-0547">Nucleotide-binding</keyword>
<sequence length="251" mass="26145">MTAAVQLAGPIRAAGDGGLIAELVAAPNPGAAQPAIHRDPTPAAVRAATHAVADELTAALGRGLIDLVPSSNRLLVLFDPGSAAPATVRRLLREALAPPLACIDDTAQTVTLPVYYGPEVAWDLSAVAAAAGVTRETVIDWHSQADYTVRAIGFAPGFAYLGGLDSRLARPRRATPRVRVPAGAVAIAEHQTAIYPAESPGGWHVLGRCPVVLFDPERKPPLPYALGDKVRFEPIDRDRFLALGGQIGTGA</sequence>
<dbReference type="GO" id="GO:0016787">
    <property type="term" value="F:hydrolase activity"/>
    <property type="evidence" value="ECO:0007669"/>
    <property type="project" value="UniProtKB-KW"/>
</dbReference>
<dbReference type="RefSeq" id="WP_109720313.1">
    <property type="nucleotide sequence ID" value="NZ_QEQK01000007.1"/>
</dbReference>
<evidence type="ECO:0000313" key="6">
    <source>
        <dbReference type="Proteomes" id="UP000251800"/>
    </source>
</evidence>
<evidence type="ECO:0000256" key="3">
    <source>
        <dbReference type="ARBA" id="ARBA00022840"/>
    </source>
</evidence>
<feature type="domain" description="Carboxyltransferase" evidence="4">
    <location>
        <begin position="11"/>
        <end position="224"/>
    </location>
</feature>
<dbReference type="GO" id="GO:0005524">
    <property type="term" value="F:ATP binding"/>
    <property type="evidence" value="ECO:0007669"/>
    <property type="project" value="UniProtKB-KW"/>
</dbReference>
<dbReference type="PANTHER" id="PTHR34698">
    <property type="entry name" value="5-OXOPROLINASE SUBUNIT B"/>
    <property type="match status" value="1"/>
</dbReference>
<evidence type="ECO:0000313" key="5">
    <source>
        <dbReference type="EMBL" id="PWN56097.1"/>
    </source>
</evidence>
<dbReference type="PANTHER" id="PTHR34698:SF2">
    <property type="entry name" value="5-OXOPROLINASE SUBUNIT B"/>
    <property type="match status" value="1"/>
</dbReference>
<dbReference type="AlphaFoldDB" id="A0A363UL20"/>
<proteinExistence type="predicted"/>
<dbReference type="InterPro" id="IPR010016">
    <property type="entry name" value="PxpB"/>
</dbReference>
<dbReference type="Gene3D" id="2.40.100.10">
    <property type="entry name" value="Cyclophilin-like"/>
    <property type="match status" value="1"/>
</dbReference>
<reference evidence="5 6" key="1">
    <citation type="submission" date="2018-05" db="EMBL/GenBank/DDBJ databases">
        <title>Abyssibacter profundi OUC007T gen. nov., sp. nov, a marine bacterium isolated from seawater of the Mariana Trench.</title>
        <authorList>
            <person name="Zhou S."/>
        </authorList>
    </citation>
    <scope>NUCLEOTIDE SEQUENCE [LARGE SCALE GENOMIC DNA]</scope>
    <source>
        <strain evidence="5 6">OUC007</strain>
    </source>
</reference>
<keyword evidence="3" id="KW-0067">ATP-binding</keyword>
<dbReference type="InterPro" id="IPR029000">
    <property type="entry name" value="Cyclophilin-like_dom_sf"/>
</dbReference>
<dbReference type="SUPFAM" id="SSF50891">
    <property type="entry name" value="Cyclophilin-like"/>
    <property type="match status" value="1"/>
</dbReference>
<dbReference type="EMBL" id="QEQK01000007">
    <property type="protein sequence ID" value="PWN56097.1"/>
    <property type="molecule type" value="Genomic_DNA"/>
</dbReference>
<evidence type="ECO:0000256" key="1">
    <source>
        <dbReference type="ARBA" id="ARBA00022741"/>
    </source>
</evidence>
<accession>A0A363UL20</accession>
<dbReference type="Proteomes" id="UP000251800">
    <property type="component" value="Unassembled WGS sequence"/>
</dbReference>
<dbReference type="NCBIfam" id="TIGR00370">
    <property type="entry name" value="5-oxoprolinase subunit PxpB"/>
    <property type="match status" value="1"/>
</dbReference>
<evidence type="ECO:0000259" key="4">
    <source>
        <dbReference type="SMART" id="SM00796"/>
    </source>
</evidence>
<dbReference type="Pfam" id="PF02682">
    <property type="entry name" value="CT_C_D"/>
    <property type="match status" value="1"/>
</dbReference>
<dbReference type="SUPFAM" id="SSF160467">
    <property type="entry name" value="PH0987 N-terminal domain-like"/>
    <property type="match status" value="1"/>
</dbReference>
<comment type="caution">
    <text evidence="5">The sequence shown here is derived from an EMBL/GenBank/DDBJ whole genome shotgun (WGS) entry which is preliminary data.</text>
</comment>
<dbReference type="OrthoDB" id="9778567at2"/>
<keyword evidence="2 5" id="KW-0378">Hydrolase</keyword>